<dbReference type="EMBL" id="FQZB01000007">
    <property type="protein sequence ID" value="SHJ28441.1"/>
    <property type="molecule type" value="Genomic_DNA"/>
</dbReference>
<organism evidence="2 3">
    <name type="scientific">Clostridium cavendishii DSM 21758</name>
    <dbReference type="NCBI Taxonomy" id="1121302"/>
    <lineage>
        <taxon>Bacteria</taxon>
        <taxon>Bacillati</taxon>
        <taxon>Bacillota</taxon>
        <taxon>Clostridia</taxon>
        <taxon>Eubacteriales</taxon>
        <taxon>Clostridiaceae</taxon>
        <taxon>Clostridium</taxon>
    </lineage>
</organism>
<dbReference type="STRING" id="1121302.SAMN02745163_01665"/>
<feature type="chain" id="PRO_5009918275" evidence="1">
    <location>
        <begin position="26"/>
        <end position="162"/>
    </location>
</feature>
<dbReference type="InterPro" id="IPR006530">
    <property type="entry name" value="YD"/>
</dbReference>
<protein>
    <submittedName>
        <fullName evidence="2">YD repeat-containing protein</fullName>
    </submittedName>
</protein>
<gene>
    <name evidence="2" type="ORF">SAMN02745163_01665</name>
</gene>
<dbReference type="InterPro" id="IPR031325">
    <property type="entry name" value="RHS_repeat"/>
</dbReference>
<sequence length="162" mass="17778">MRNIKKSIVGLLIMSIVIAATSVYAYGTTYKYDDLDRLIEVCNDDGSRIIYTYDEAGNITSIESIPPQVELKEILFDKQIYNVDSGGEGSIIVTALYSDGSKKDVTNKAVYMSSNPEIAIVTNEGKIEKRRIGQTTVTASYFGVKSNCIINVLDGTTQISLN</sequence>
<keyword evidence="3" id="KW-1185">Reference proteome</keyword>
<reference evidence="2 3" key="1">
    <citation type="submission" date="2016-11" db="EMBL/GenBank/DDBJ databases">
        <authorList>
            <person name="Jaros S."/>
            <person name="Januszkiewicz K."/>
            <person name="Wedrychowicz H."/>
        </authorList>
    </citation>
    <scope>NUCLEOTIDE SEQUENCE [LARGE SCALE GENOMIC DNA]</scope>
    <source>
        <strain evidence="2 3">DSM 21758</strain>
    </source>
</reference>
<keyword evidence="1" id="KW-0732">Signal</keyword>
<accession>A0A1M6I1V8</accession>
<proteinExistence type="predicted"/>
<evidence type="ECO:0000313" key="2">
    <source>
        <dbReference type="EMBL" id="SHJ28441.1"/>
    </source>
</evidence>
<evidence type="ECO:0000256" key="1">
    <source>
        <dbReference type="SAM" id="SignalP"/>
    </source>
</evidence>
<evidence type="ECO:0000313" key="3">
    <source>
        <dbReference type="Proteomes" id="UP000184310"/>
    </source>
</evidence>
<dbReference type="Gene3D" id="2.60.40.1080">
    <property type="match status" value="1"/>
</dbReference>
<dbReference type="SUPFAM" id="SSF49373">
    <property type="entry name" value="Invasin/intimin cell-adhesion fragments"/>
    <property type="match status" value="1"/>
</dbReference>
<dbReference type="AlphaFoldDB" id="A0A1M6I1V8"/>
<dbReference type="InterPro" id="IPR008964">
    <property type="entry name" value="Invasin/intimin_cell_adhesion"/>
</dbReference>
<dbReference type="Pfam" id="PF05593">
    <property type="entry name" value="RHS_repeat"/>
    <property type="match status" value="1"/>
</dbReference>
<name>A0A1M6I1V8_9CLOT</name>
<dbReference type="RefSeq" id="WP_072986212.1">
    <property type="nucleotide sequence ID" value="NZ_FQZB01000007.1"/>
</dbReference>
<dbReference type="NCBIfam" id="TIGR01643">
    <property type="entry name" value="YD_repeat_2x"/>
    <property type="match status" value="1"/>
</dbReference>
<feature type="signal peptide" evidence="1">
    <location>
        <begin position="1"/>
        <end position="25"/>
    </location>
</feature>
<dbReference type="Proteomes" id="UP000184310">
    <property type="component" value="Unassembled WGS sequence"/>
</dbReference>